<dbReference type="Gene3D" id="3.30.70.270">
    <property type="match status" value="1"/>
</dbReference>
<comment type="caution">
    <text evidence="3">The sequence shown here is derived from an EMBL/GenBank/DDBJ whole genome shotgun (WGS) entry which is preliminary data.</text>
</comment>
<dbReference type="GO" id="GO:0005886">
    <property type="term" value="C:plasma membrane"/>
    <property type="evidence" value="ECO:0007669"/>
    <property type="project" value="TreeGrafter"/>
</dbReference>
<feature type="transmembrane region" description="Helical" evidence="1">
    <location>
        <begin position="177"/>
        <end position="195"/>
    </location>
</feature>
<dbReference type="PANTHER" id="PTHR45138">
    <property type="entry name" value="REGULATORY COMPONENTS OF SENSORY TRANSDUCTION SYSTEM"/>
    <property type="match status" value="1"/>
</dbReference>
<dbReference type="GO" id="GO:1902201">
    <property type="term" value="P:negative regulation of bacterial-type flagellum-dependent cell motility"/>
    <property type="evidence" value="ECO:0007669"/>
    <property type="project" value="TreeGrafter"/>
</dbReference>
<dbReference type="InterPro" id="IPR029787">
    <property type="entry name" value="Nucleotide_cyclase"/>
</dbReference>
<feature type="transmembrane region" description="Helical" evidence="1">
    <location>
        <begin position="132"/>
        <end position="157"/>
    </location>
</feature>
<feature type="transmembrane region" description="Helical" evidence="1">
    <location>
        <begin position="224"/>
        <end position="243"/>
    </location>
</feature>
<reference evidence="3" key="1">
    <citation type="submission" date="2020-10" db="EMBL/GenBank/DDBJ databases">
        <authorList>
            <person name="Gilroy R."/>
        </authorList>
    </citation>
    <scope>NUCLEOTIDE SEQUENCE</scope>
    <source>
        <strain evidence="3">CHK187-14744</strain>
    </source>
</reference>
<reference evidence="3" key="2">
    <citation type="journal article" date="2021" name="PeerJ">
        <title>Extensive microbial diversity within the chicken gut microbiome revealed by metagenomics and culture.</title>
        <authorList>
            <person name="Gilroy R."/>
            <person name="Ravi A."/>
            <person name="Getino M."/>
            <person name="Pursley I."/>
            <person name="Horton D.L."/>
            <person name="Alikhan N.F."/>
            <person name="Baker D."/>
            <person name="Gharbi K."/>
            <person name="Hall N."/>
            <person name="Watson M."/>
            <person name="Adriaenssens E.M."/>
            <person name="Foster-Nyarko E."/>
            <person name="Jarju S."/>
            <person name="Secka A."/>
            <person name="Antonio M."/>
            <person name="Oren A."/>
            <person name="Chaudhuri R.R."/>
            <person name="La Ragione R."/>
            <person name="Hildebrand F."/>
            <person name="Pallen M.J."/>
        </authorList>
    </citation>
    <scope>NUCLEOTIDE SEQUENCE</scope>
    <source>
        <strain evidence="3">CHK187-14744</strain>
    </source>
</reference>
<sequence length="469" mass="52417">MKMPLGQNGKKEETSGNKYLLWGLIAIELFMSFSFLGYFHIAPLSITFVYIPVLVAGCVLGPKASALMGIVFGLASMWKASAFYVGAVDAIFSPISSGKPLASILLSVGSRALFGLLSGILYQMAQKSRHPLVGVITVTSVGRTLHTLLVYGFMQLFFPEIGIGLPATWNDIRRWDFLPFLLIANGIVVGCFFYFRSEAYRRLAHRVSMVDQVNAIVPHVRKGIHVTILLVSIASFSVALYFTNRIGSMMKSYGLNLSARASYDLMHLEIQFLLGILSLAFLAVLIIIIYQRNFNYLYYEAQLDGLTGLFGRQLFFQKGEALLAEMSGDEKKPMGCFIIMDVDLFKEINDQFGHPMGDRVLRDVADELKKIFDKEGIVGRLGGDEFVVLICEPWHRKTIEAKLNHLKKEVGKILLPAGTVTCSIGVIPVEAGYSLEELYRNADRLLYEAKKTGKNRFVFGYRYQDISEK</sequence>
<dbReference type="InterPro" id="IPR000160">
    <property type="entry name" value="GGDEF_dom"/>
</dbReference>
<feature type="transmembrane region" description="Helical" evidence="1">
    <location>
        <begin position="270"/>
        <end position="290"/>
    </location>
</feature>
<dbReference type="InterPro" id="IPR024529">
    <property type="entry name" value="ECF_trnsprt_substrate-spec"/>
</dbReference>
<protein>
    <submittedName>
        <fullName evidence="3">Diguanylate cyclase</fullName>
    </submittedName>
</protein>
<dbReference type="Pfam" id="PF12822">
    <property type="entry name" value="ECF_trnsprt"/>
    <property type="match status" value="1"/>
</dbReference>
<evidence type="ECO:0000313" key="3">
    <source>
        <dbReference type="EMBL" id="HIU03033.1"/>
    </source>
</evidence>
<dbReference type="GO" id="GO:0022857">
    <property type="term" value="F:transmembrane transporter activity"/>
    <property type="evidence" value="ECO:0007669"/>
    <property type="project" value="InterPro"/>
</dbReference>
<accession>A0A9D1KX41</accession>
<dbReference type="PROSITE" id="PS50887">
    <property type="entry name" value="GGDEF"/>
    <property type="match status" value="1"/>
</dbReference>
<dbReference type="Proteomes" id="UP000824164">
    <property type="component" value="Unassembled WGS sequence"/>
</dbReference>
<name>A0A9D1KX41_9FIRM</name>
<dbReference type="PANTHER" id="PTHR45138:SF24">
    <property type="entry name" value="DIGUANYLATE CYCLASE DGCC-RELATED"/>
    <property type="match status" value="1"/>
</dbReference>
<dbReference type="SUPFAM" id="SSF55073">
    <property type="entry name" value="Nucleotide cyclase"/>
    <property type="match status" value="1"/>
</dbReference>
<organism evidence="3 4">
    <name type="scientific">Candidatus Onthocola gallistercoris</name>
    <dbReference type="NCBI Taxonomy" id="2840876"/>
    <lineage>
        <taxon>Bacteria</taxon>
        <taxon>Bacillati</taxon>
        <taxon>Bacillota</taxon>
        <taxon>Bacilli</taxon>
        <taxon>Candidatus Onthocola</taxon>
    </lineage>
</organism>
<dbReference type="InterPro" id="IPR043128">
    <property type="entry name" value="Rev_trsase/Diguanyl_cyclase"/>
</dbReference>
<proteinExistence type="predicted"/>
<dbReference type="SMART" id="SM00267">
    <property type="entry name" value="GGDEF"/>
    <property type="match status" value="1"/>
</dbReference>
<dbReference type="CDD" id="cd01949">
    <property type="entry name" value="GGDEF"/>
    <property type="match status" value="1"/>
</dbReference>
<dbReference type="EMBL" id="DVLT01000046">
    <property type="protein sequence ID" value="HIU03033.1"/>
    <property type="molecule type" value="Genomic_DNA"/>
</dbReference>
<dbReference type="NCBIfam" id="TIGR00254">
    <property type="entry name" value="GGDEF"/>
    <property type="match status" value="1"/>
</dbReference>
<dbReference type="InterPro" id="IPR050469">
    <property type="entry name" value="Diguanylate_Cyclase"/>
</dbReference>
<gene>
    <name evidence="3" type="ORF">IAB63_07255</name>
</gene>
<feature type="transmembrane region" description="Helical" evidence="1">
    <location>
        <begin position="47"/>
        <end position="74"/>
    </location>
</feature>
<dbReference type="Gene3D" id="1.10.1760.20">
    <property type="match status" value="1"/>
</dbReference>
<evidence type="ECO:0000256" key="1">
    <source>
        <dbReference type="SAM" id="Phobius"/>
    </source>
</evidence>
<keyword evidence="1" id="KW-0472">Membrane</keyword>
<evidence type="ECO:0000313" key="4">
    <source>
        <dbReference type="Proteomes" id="UP000824164"/>
    </source>
</evidence>
<evidence type="ECO:0000259" key="2">
    <source>
        <dbReference type="PROSITE" id="PS50887"/>
    </source>
</evidence>
<dbReference type="AlphaFoldDB" id="A0A9D1KX41"/>
<keyword evidence="1" id="KW-1133">Transmembrane helix</keyword>
<dbReference type="GO" id="GO:0043709">
    <property type="term" value="P:cell adhesion involved in single-species biofilm formation"/>
    <property type="evidence" value="ECO:0007669"/>
    <property type="project" value="TreeGrafter"/>
</dbReference>
<keyword evidence="1" id="KW-0812">Transmembrane</keyword>
<feature type="domain" description="GGDEF" evidence="2">
    <location>
        <begin position="333"/>
        <end position="462"/>
    </location>
</feature>
<dbReference type="GO" id="GO:0052621">
    <property type="term" value="F:diguanylate cyclase activity"/>
    <property type="evidence" value="ECO:0007669"/>
    <property type="project" value="TreeGrafter"/>
</dbReference>
<dbReference type="Pfam" id="PF00990">
    <property type="entry name" value="GGDEF"/>
    <property type="match status" value="1"/>
</dbReference>
<feature type="transmembrane region" description="Helical" evidence="1">
    <location>
        <begin position="20"/>
        <end position="41"/>
    </location>
</feature>